<dbReference type="EMBL" id="UINC01004203">
    <property type="protein sequence ID" value="SVA12573.1"/>
    <property type="molecule type" value="Genomic_DNA"/>
</dbReference>
<evidence type="ECO:0000256" key="1">
    <source>
        <dbReference type="ARBA" id="ARBA00022723"/>
    </source>
</evidence>
<sequence>MNQTPHIIIFNPDQWRGDALGHMNHPAVKTPNLDALVETDAISFRNAFSQATVCTPSRCSFMTGWYPHVRGHRTMHHMLNAEAGEPNLLSVLRDNDYFVWWGGKNDLVPGQLGYDSHCDVHFRPSRADYERWGYTPREGSHGGDLEWRGKRGTDTFYSFFKGKLDRAASDVYFDGDWAMLYGAMDFIRTYDGDQPLCLFLPLGYPHPPYCVEEPWFSMIDRGDVPPRHQYERWDDKPSLLTGIRDGQGLVNWSEERWTELRATYFGMCARVDHQFGLLIESLHDANLYEHSAIFVFSDHGDFTGDYGLVEKTQNTFQDCLSRVPFIVKPPAAMAAAPGIRNQLIELIDFPATVYDCAGIEPPYWHFGKSLRSVLADTEAIHRDAVFCEGGRLRQEVHASERESTSGMGGLGLYSPRIEQQLREGDVFPHSKATMCRDGQFKYVRRAYETDEFYDLGSDPGETTNLINEPSSARSIDRLKERMLAWYMETCDVVPLASDQRNFLR</sequence>
<protein>
    <recommendedName>
        <fullName evidence="3">Sulfatase N-terminal domain-containing protein</fullName>
    </recommendedName>
</protein>
<evidence type="ECO:0000256" key="2">
    <source>
        <dbReference type="ARBA" id="ARBA00022801"/>
    </source>
</evidence>
<dbReference type="Gene3D" id="3.40.720.10">
    <property type="entry name" value="Alkaline Phosphatase, subunit A"/>
    <property type="match status" value="1"/>
</dbReference>
<dbReference type="PANTHER" id="PTHR45953:SF1">
    <property type="entry name" value="IDURONATE 2-SULFATASE"/>
    <property type="match status" value="1"/>
</dbReference>
<accession>A0A381TF37</accession>
<name>A0A381TF37_9ZZZZ</name>
<evidence type="ECO:0000259" key="3">
    <source>
        <dbReference type="Pfam" id="PF00884"/>
    </source>
</evidence>
<keyword evidence="2" id="KW-0378">Hydrolase</keyword>
<dbReference type="CDD" id="cd16150">
    <property type="entry name" value="sulfatase_like"/>
    <property type="match status" value="1"/>
</dbReference>
<gene>
    <name evidence="4" type="ORF">METZ01_LOCUS65427</name>
</gene>
<dbReference type="GO" id="GO:0005737">
    <property type="term" value="C:cytoplasm"/>
    <property type="evidence" value="ECO:0007669"/>
    <property type="project" value="TreeGrafter"/>
</dbReference>
<keyword evidence="1" id="KW-0479">Metal-binding</keyword>
<feature type="domain" description="Sulfatase N-terminal" evidence="3">
    <location>
        <begin position="6"/>
        <end position="359"/>
    </location>
</feature>
<dbReference type="Pfam" id="PF00884">
    <property type="entry name" value="Sulfatase"/>
    <property type="match status" value="1"/>
</dbReference>
<reference evidence="4" key="1">
    <citation type="submission" date="2018-05" db="EMBL/GenBank/DDBJ databases">
        <authorList>
            <person name="Lanie J.A."/>
            <person name="Ng W.-L."/>
            <person name="Kazmierczak K.M."/>
            <person name="Andrzejewski T.M."/>
            <person name="Davidsen T.M."/>
            <person name="Wayne K.J."/>
            <person name="Tettelin H."/>
            <person name="Glass J.I."/>
            <person name="Rusch D."/>
            <person name="Podicherti R."/>
            <person name="Tsui H.-C.T."/>
            <person name="Winkler M.E."/>
        </authorList>
    </citation>
    <scope>NUCLEOTIDE SEQUENCE</scope>
</reference>
<dbReference type="SUPFAM" id="SSF53649">
    <property type="entry name" value="Alkaline phosphatase-like"/>
    <property type="match status" value="1"/>
</dbReference>
<organism evidence="4">
    <name type="scientific">marine metagenome</name>
    <dbReference type="NCBI Taxonomy" id="408172"/>
    <lineage>
        <taxon>unclassified sequences</taxon>
        <taxon>metagenomes</taxon>
        <taxon>ecological metagenomes</taxon>
    </lineage>
</organism>
<dbReference type="InterPro" id="IPR017850">
    <property type="entry name" value="Alkaline_phosphatase_core_sf"/>
</dbReference>
<evidence type="ECO:0000313" key="4">
    <source>
        <dbReference type="EMBL" id="SVA12573.1"/>
    </source>
</evidence>
<dbReference type="GO" id="GO:0046872">
    <property type="term" value="F:metal ion binding"/>
    <property type="evidence" value="ECO:0007669"/>
    <property type="project" value="UniProtKB-KW"/>
</dbReference>
<dbReference type="PANTHER" id="PTHR45953">
    <property type="entry name" value="IDURONATE 2-SULFATASE"/>
    <property type="match status" value="1"/>
</dbReference>
<proteinExistence type="predicted"/>
<dbReference type="InterPro" id="IPR000917">
    <property type="entry name" value="Sulfatase_N"/>
</dbReference>
<dbReference type="AlphaFoldDB" id="A0A381TF37"/>
<dbReference type="GO" id="GO:0004423">
    <property type="term" value="F:iduronate-2-sulfatase activity"/>
    <property type="evidence" value="ECO:0007669"/>
    <property type="project" value="TreeGrafter"/>
</dbReference>